<gene>
    <name evidence="1" type="ORF">FSB78_17175</name>
</gene>
<proteinExistence type="predicted"/>
<dbReference type="AlphaFoldDB" id="A0A5C6UKT8"/>
<organism evidence="1 2">
    <name type="scientific">Sphingomonas ginsenosidivorax</name>
    <dbReference type="NCBI Taxonomy" id="862135"/>
    <lineage>
        <taxon>Bacteria</taxon>
        <taxon>Pseudomonadati</taxon>
        <taxon>Pseudomonadota</taxon>
        <taxon>Alphaproteobacteria</taxon>
        <taxon>Sphingomonadales</taxon>
        <taxon>Sphingomonadaceae</taxon>
        <taxon>Sphingomonas</taxon>
    </lineage>
</organism>
<evidence type="ECO:0000313" key="2">
    <source>
        <dbReference type="Proteomes" id="UP000321250"/>
    </source>
</evidence>
<protein>
    <submittedName>
        <fullName evidence="1">GCN5-related N-acetyltransferase</fullName>
    </submittedName>
</protein>
<dbReference type="OrthoDB" id="281270at2"/>
<keyword evidence="1" id="KW-0808">Transferase</keyword>
<dbReference type="GO" id="GO:0016740">
    <property type="term" value="F:transferase activity"/>
    <property type="evidence" value="ECO:0007669"/>
    <property type="project" value="UniProtKB-KW"/>
</dbReference>
<dbReference type="Proteomes" id="UP000321250">
    <property type="component" value="Unassembled WGS sequence"/>
</dbReference>
<comment type="caution">
    <text evidence="1">The sequence shown here is derived from an EMBL/GenBank/DDBJ whole genome shotgun (WGS) entry which is preliminary data.</text>
</comment>
<reference evidence="1 2" key="1">
    <citation type="journal article" date="2013" name="Antonie Van Leeuwenhoek">
        <title>Sphingomonas ginsenosidivorax sp. nov., with the ability to transform ginsenosides.</title>
        <authorList>
            <person name="Jin X.F."/>
            <person name="Kim J.K."/>
            <person name="Liu Q.M."/>
            <person name="Kang M.S."/>
            <person name="He D."/>
            <person name="Jin F.X."/>
            <person name="Kim S.C."/>
            <person name="Im W.T."/>
        </authorList>
    </citation>
    <scope>NUCLEOTIDE SEQUENCE [LARGE SCALE GENOMIC DNA]</scope>
    <source>
        <strain evidence="1 2">KHI67</strain>
    </source>
</reference>
<dbReference type="EMBL" id="VOQR01000001">
    <property type="protein sequence ID" value="TXC73004.1"/>
    <property type="molecule type" value="Genomic_DNA"/>
</dbReference>
<name>A0A5C6UKT8_9SPHN</name>
<keyword evidence="2" id="KW-1185">Reference proteome</keyword>
<evidence type="ECO:0000313" key="1">
    <source>
        <dbReference type="EMBL" id="TXC73004.1"/>
    </source>
</evidence>
<sequence length="92" mass="10253">MTLTRETLPGLAAARRWPVRADHCFQRILLDAACGGRWYDHILARPAYRHAPPEILARAIALGDAVIAGTEDLHALNRRSLAWRGKTRSLAD</sequence>
<accession>A0A5C6UKT8</accession>